<protein>
    <recommendedName>
        <fullName evidence="1">AAA-ATPase-like domain-containing protein</fullName>
    </recommendedName>
</protein>
<dbReference type="RefSeq" id="WP_164967912.1">
    <property type="nucleotide sequence ID" value="NZ_QMAP01000006.1"/>
</dbReference>
<sequence length="266" mass="30935">MKRIPYGISNFEVLREENYLYVDKTSYIELLDKYAPYQFFIRPRRFGKSLFISTLENYYDINKKDKFQELFGDLYIGKNPTKSKNKFLIWKISFAGIDAGHGEEELRKSFNSKVLLSAIKFLNQYSNLFRENTIPTEVGSAEMIVQYISLLASKIKIPIFVLIDEYDNFANELITGGKQNTYESILHGEGFVKVFYKALKDATMDNFNRIFMTGVSPIMLDDLTSGFNITRNYTLDENLNAMMGFTREELSNIMDEVNIKDTELRV</sequence>
<evidence type="ECO:0000259" key="1">
    <source>
        <dbReference type="Pfam" id="PF09820"/>
    </source>
</evidence>
<feature type="non-terminal residue" evidence="2">
    <location>
        <position position="266"/>
    </location>
</feature>
<comment type="caution">
    <text evidence="2">The sequence shown here is derived from an EMBL/GenBank/DDBJ whole genome shotgun (WGS) entry which is preliminary data.</text>
</comment>
<dbReference type="Pfam" id="PF09820">
    <property type="entry name" value="AAA-ATPase_like"/>
    <property type="match status" value="1"/>
</dbReference>
<accession>A0A4Q0VBN4</accession>
<evidence type="ECO:0000313" key="3">
    <source>
        <dbReference type="Proteomes" id="UP000290921"/>
    </source>
</evidence>
<gene>
    <name evidence="2" type="ORF">DP130_06955</name>
</gene>
<feature type="domain" description="AAA-ATPase-like" evidence="1">
    <location>
        <begin position="5"/>
        <end position="224"/>
    </location>
</feature>
<dbReference type="InterPro" id="IPR018631">
    <property type="entry name" value="AAA-ATPase-like_dom"/>
</dbReference>
<dbReference type="Proteomes" id="UP000290921">
    <property type="component" value="Unassembled WGS sequence"/>
</dbReference>
<proteinExistence type="predicted"/>
<evidence type="ECO:0000313" key="2">
    <source>
        <dbReference type="EMBL" id="RXI48464.1"/>
    </source>
</evidence>
<dbReference type="AlphaFoldDB" id="A0A4Q0VBN4"/>
<reference evidence="2 3" key="1">
    <citation type="submission" date="2018-06" db="EMBL/GenBank/DDBJ databases">
        <title>Genome conservation of Clostridium tetani.</title>
        <authorList>
            <person name="Bruggemann H."/>
            <person name="Popoff M.R."/>
        </authorList>
    </citation>
    <scope>NUCLEOTIDE SEQUENCE [LARGE SCALE GENOMIC DNA]</scope>
    <source>
        <strain evidence="2 3">2017.061</strain>
    </source>
</reference>
<dbReference type="PANTHER" id="PTHR34825">
    <property type="entry name" value="CONSERVED PROTEIN, WITH A WEAK D-GALACTARATE DEHYDRATASE/ALTRONATE HYDROLASE DOMAIN"/>
    <property type="match status" value="1"/>
</dbReference>
<organism evidence="2 3">
    <name type="scientific">Clostridium tetani</name>
    <dbReference type="NCBI Taxonomy" id="1513"/>
    <lineage>
        <taxon>Bacteria</taxon>
        <taxon>Bacillati</taxon>
        <taxon>Bacillota</taxon>
        <taxon>Clostridia</taxon>
        <taxon>Eubacteriales</taxon>
        <taxon>Clostridiaceae</taxon>
        <taxon>Clostridium</taxon>
    </lineage>
</organism>
<dbReference type="PANTHER" id="PTHR34825:SF2">
    <property type="entry name" value="AAA-ATPASE-LIKE DOMAIN-CONTAINING PROTEIN"/>
    <property type="match status" value="1"/>
</dbReference>
<dbReference type="EMBL" id="QMAP01000006">
    <property type="protein sequence ID" value="RXI48464.1"/>
    <property type="molecule type" value="Genomic_DNA"/>
</dbReference>
<name>A0A4Q0VBN4_CLOTA</name>